<evidence type="ECO:0000256" key="9">
    <source>
        <dbReference type="ARBA" id="ARBA00023002"/>
    </source>
</evidence>
<evidence type="ECO:0000256" key="2">
    <source>
        <dbReference type="ARBA" id="ARBA00002790"/>
    </source>
</evidence>
<dbReference type="InterPro" id="IPR004652">
    <property type="entry name" value="DusB-like"/>
</dbReference>
<dbReference type="Proteomes" id="UP000292459">
    <property type="component" value="Unassembled WGS sequence"/>
</dbReference>
<dbReference type="PROSITE" id="PS01136">
    <property type="entry name" value="UPF0034"/>
    <property type="match status" value="1"/>
</dbReference>
<reference evidence="16 17" key="1">
    <citation type="submission" date="2018-11" db="EMBL/GenBank/DDBJ databases">
        <title>Whole genome sequencing of an environmental sample.</title>
        <authorList>
            <person name="Sarangi A.N."/>
            <person name="Singh D."/>
            <person name="Tripathy S."/>
        </authorList>
    </citation>
    <scope>NUCLEOTIDE SEQUENCE [LARGE SCALE GENOMIC DNA]</scope>
    <source>
        <strain evidence="16 17">Lakshadweep</strain>
    </source>
</reference>
<feature type="binding site" evidence="14">
    <location>
        <position position="85"/>
    </location>
    <ligand>
        <name>FMN</name>
        <dbReference type="ChEBI" id="CHEBI:58210"/>
    </ligand>
</feature>
<keyword evidence="6 12" id="KW-0819">tRNA processing</keyword>
<sequence>MTALSPTLQQKLATPLHIGAIAVHSRVLQSPLSGVTDKVFRQLVRRYAPSSMMYTEMVHAPSVCHVDTLPKIMEVDPDEHPISIQLFDCRPDFLADAARKAVAEGADTIDINMGCPVNKITRKGGGSSLLKDPDMAVKITRTVVEAVNVPVTVKTRIGWDDDHINAIEFARRLEDVGIDMLTLHGRTRAQGYTGTARWEWIGRVKEALAIPVIANGDIDSVEAAVRCLEMTHADGVMCSRGTLGYPFLVGDIDYFLKTGDRLPSPTVIDRLLCAQEHLRLIAAYKGYRGICQARKHMTWYVKGFAGAADLREALCRIESVADGETLLQGAIAGLQAQGETACRWMSPLPSTTPAVRHTPLPITR</sequence>
<dbReference type="GO" id="GO:0017150">
    <property type="term" value="F:tRNA dihydrouridine synthase activity"/>
    <property type="evidence" value="ECO:0007669"/>
    <property type="project" value="InterPro"/>
</dbReference>
<feature type="binding site" evidence="14">
    <location>
        <begin position="239"/>
        <end position="240"/>
    </location>
    <ligand>
        <name>FMN</name>
        <dbReference type="ChEBI" id="CHEBI:58210"/>
    </ligand>
</feature>
<evidence type="ECO:0000259" key="15">
    <source>
        <dbReference type="Pfam" id="PF01207"/>
    </source>
</evidence>
<dbReference type="Gene3D" id="3.20.20.70">
    <property type="entry name" value="Aldolase class I"/>
    <property type="match status" value="1"/>
</dbReference>
<dbReference type="Gene3D" id="1.10.1200.80">
    <property type="entry name" value="Putative flavin oxidoreducatase, domain 2"/>
    <property type="match status" value="1"/>
</dbReference>
<protein>
    <recommendedName>
        <fullName evidence="12">tRNA-dihydrouridine synthase</fullName>
        <ecNumber evidence="12">1.3.1.-</ecNumber>
    </recommendedName>
</protein>
<accession>A0A4Q7EFX4</accession>
<dbReference type="EC" id="1.3.1.-" evidence="12"/>
<keyword evidence="7" id="KW-0521">NADP</keyword>
<feature type="binding site" evidence="14">
    <location>
        <position position="154"/>
    </location>
    <ligand>
        <name>FMN</name>
        <dbReference type="ChEBI" id="CHEBI:58210"/>
    </ligand>
</feature>
<comment type="caution">
    <text evidence="16">The sequence shown here is derived from an EMBL/GenBank/DDBJ whole genome shotgun (WGS) entry which is preliminary data.</text>
</comment>
<evidence type="ECO:0000256" key="4">
    <source>
        <dbReference type="ARBA" id="ARBA00022630"/>
    </source>
</evidence>
<evidence type="ECO:0000256" key="7">
    <source>
        <dbReference type="ARBA" id="ARBA00022857"/>
    </source>
</evidence>
<evidence type="ECO:0000256" key="11">
    <source>
        <dbReference type="ARBA" id="ARBA00048802"/>
    </source>
</evidence>
<evidence type="ECO:0000313" key="17">
    <source>
        <dbReference type="Proteomes" id="UP000292459"/>
    </source>
</evidence>
<name>A0A4Q7EFX4_9CYAN</name>
<comment type="similarity">
    <text evidence="12">Belongs to the dus family.</text>
</comment>
<dbReference type="InterPro" id="IPR013785">
    <property type="entry name" value="Aldolase_TIM"/>
</dbReference>
<evidence type="ECO:0000256" key="12">
    <source>
        <dbReference type="PIRNR" id="PIRNR006621"/>
    </source>
</evidence>
<comment type="catalytic activity">
    <reaction evidence="10">
        <text>a 5,6-dihydrouridine in tRNA + NADP(+) = a uridine in tRNA + NADPH + H(+)</text>
        <dbReference type="Rhea" id="RHEA:23624"/>
        <dbReference type="Rhea" id="RHEA-COMP:13339"/>
        <dbReference type="Rhea" id="RHEA-COMP:13887"/>
        <dbReference type="ChEBI" id="CHEBI:15378"/>
        <dbReference type="ChEBI" id="CHEBI:57783"/>
        <dbReference type="ChEBI" id="CHEBI:58349"/>
        <dbReference type="ChEBI" id="CHEBI:65315"/>
        <dbReference type="ChEBI" id="CHEBI:74443"/>
    </reaction>
</comment>
<comment type="cofactor">
    <cofactor evidence="1 12 14">
        <name>FMN</name>
        <dbReference type="ChEBI" id="CHEBI:58210"/>
    </cofactor>
</comment>
<proteinExistence type="inferred from homology"/>
<evidence type="ECO:0000256" key="1">
    <source>
        <dbReference type="ARBA" id="ARBA00001917"/>
    </source>
</evidence>
<keyword evidence="17" id="KW-1185">Reference proteome</keyword>
<evidence type="ECO:0000256" key="5">
    <source>
        <dbReference type="ARBA" id="ARBA00022643"/>
    </source>
</evidence>
<dbReference type="GO" id="GO:0000049">
    <property type="term" value="F:tRNA binding"/>
    <property type="evidence" value="ECO:0007669"/>
    <property type="project" value="UniProtKB-KW"/>
</dbReference>
<dbReference type="InterPro" id="IPR018517">
    <property type="entry name" value="tRNA_hU_synthase_CS"/>
</dbReference>
<keyword evidence="8" id="KW-0694">RNA-binding</keyword>
<dbReference type="PANTHER" id="PTHR11082:SF25">
    <property type="entry name" value="DUS-LIKE FMN-BINDING DOMAIN-CONTAINING PROTEIN"/>
    <property type="match status" value="1"/>
</dbReference>
<dbReference type="InterPro" id="IPR024036">
    <property type="entry name" value="tRNA-dHydroUridine_Synthase_C"/>
</dbReference>
<keyword evidence="14" id="KW-0547">Nucleotide-binding</keyword>
<keyword evidence="4 12" id="KW-0285">Flavoprotein</keyword>
<dbReference type="Pfam" id="PF01207">
    <property type="entry name" value="Dus"/>
    <property type="match status" value="1"/>
</dbReference>
<evidence type="ECO:0000256" key="8">
    <source>
        <dbReference type="ARBA" id="ARBA00022884"/>
    </source>
</evidence>
<feature type="active site" description="Proton donor" evidence="13">
    <location>
        <position position="115"/>
    </location>
</feature>
<dbReference type="InterPro" id="IPR035587">
    <property type="entry name" value="DUS-like_FMN-bd"/>
</dbReference>
<keyword evidence="9 12" id="KW-0560">Oxidoreductase</keyword>
<comment type="function">
    <text evidence="2 12">Catalyzes the synthesis of 5,6-dihydrouridine (D), a modified base found in the D-loop of most tRNAs, via the reduction of the C5-C6 double bond in target uridines.</text>
</comment>
<dbReference type="CDD" id="cd02801">
    <property type="entry name" value="DUS_like_FMN"/>
    <property type="match status" value="1"/>
</dbReference>
<dbReference type="PANTHER" id="PTHR11082">
    <property type="entry name" value="TRNA-DIHYDROURIDINE SYNTHASE"/>
    <property type="match status" value="1"/>
</dbReference>
<dbReference type="InterPro" id="IPR001269">
    <property type="entry name" value="DUS_fam"/>
</dbReference>
<dbReference type="AlphaFoldDB" id="A0A4Q7EFX4"/>
<evidence type="ECO:0000256" key="14">
    <source>
        <dbReference type="PIRSR" id="PIRSR006621-2"/>
    </source>
</evidence>
<dbReference type="EMBL" id="QVFV01000001">
    <property type="protein sequence ID" value="RZM81987.1"/>
    <property type="molecule type" value="Genomic_DNA"/>
</dbReference>
<evidence type="ECO:0000313" key="16">
    <source>
        <dbReference type="EMBL" id="RZM81987.1"/>
    </source>
</evidence>
<organism evidence="16 17">
    <name type="scientific">Leptolyngbya iicbica LK</name>
    <dbReference type="NCBI Taxonomy" id="2294035"/>
    <lineage>
        <taxon>Bacteria</taxon>
        <taxon>Bacillati</taxon>
        <taxon>Cyanobacteriota</taxon>
        <taxon>Cyanophyceae</taxon>
        <taxon>Leptolyngbyales</taxon>
        <taxon>Leptolyngbyaceae</taxon>
        <taxon>Leptolyngbya group</taxon>
        <taxon>Leptolyngbya</taxon>
        <taxon>Leptolyngbya iicbica</taxon>
    </lineage>
</organism>
<evidence type="ECO:0000256" key="6">
    <source>
        <dbReference type="ARBA" id="ARBA00022694"/>
    </source>
</evidence>
<comment type="catalytic activity">
    <reaction evidence="11">
        <text>a 5,6-dihydrouridine in tRNA + NAD(+) = a uridine in tRNA + NADH + H(+)</text>
        <dbReference type="Rhea" id="RHEA:54452"/>
        <dbReference type="Rhea" id="RHEA-COMP:13339"/>
        <dbReference type="Rhea" id="RHEA-COMP:13887"/>
        <dbReference type="ChEBI" id="CHEBI:15378"/>
        <dbReference type="ChEBI" id="CHEBI:57540"/>
        <dbReference type="ChEBI" id="CHEBI:57945"/>
        <dbReference type="ChEBI" id="CHEBI:65315"/>
        <dbReference type="ChEBI" id="CHEBI:74443"/>
    </reaction>
</comment>
<dbReference type="GO" id="GO:0050660">
    <property type="term" value="F:flavin adenine dinucleotide binding"/>
    <property type="evidence" value="ECO:0007669"/>
    <property type="project" value="InterPro"/>
</dbReference>
<dbReference type="OrthoDB" id="9764501at2"/>
<feature type="domain" description="DUS-like FMN-binding" evidence="15">
    <location>
        <begin position="29"/>
        <end position="328"/>
    </location>
</feature>
<evidence type="ECO:0000256" key="13">
    <source>
        <dbReference type="PIRSR" id="PIRSR006621-1"/>
    </source>
</evidence>
<dbReference type="NCBIfam" id="TIGR00737">
    <property type="entry name" value="nifR3_yhdG"/>
    <property type="match status" value="1"/>
</dbReference>
<gene>
    <name evidence="16" type="primary">dusB</name>
    <name evidence="16" type="ORF">DYY88_01575</name>
</gene>
<keyword evidence="5 12" id="KW-0288">FMN</keyword>
<keyword evidence="3" id="KW-0820">tRNA-binding</keyword>
<feature type="binding site" evidence="14">
    <location>
        <position position="184"/>
    </location>
    <ligand>
        <name>FMN</name>
        <dbReference type="ChEBI" id="CHEBI:58210"/>
    </ligand>
</feature>
<evidence type="ECO:0000256" key="10">
    <source>
        <dbReference type="ARBA" id="ARBA00048205"/>
    </source>
</evidence>
<evidence type="ECO:0000256" key="3">
    <source>
        <dbReference type="ARBA" id="ARBA00022555"/>
    </source>
</evidence>
<dbReference type="PIRSF" id="PIRSF006621">
    <property type="entry name" value="Dus"/>
    <property type="match status" value="1"/>
</dbReference>
<dbReference type="SUPFAM" id="SSF51395">
    <property type="entry name" value="FMN-linked oxidoreductases"/>
    <property type="match status" value="1"/>
</dbReference>
<dbReference type="RefSeq" id="WP_044150307.1">
    <property type="nucleotide sequence ID" value="NZ_QVFV01000001.1"/>
</dbReference>